<organism evidence="5 6">
    <name type="scientific">Aphanomyces astaci</name>
    <name type="common">Crayfish plague agent</name>
    <dbReference type="NCBI Taxonomy" id="112090"/>
    <lineage>
        <taxon>Eukaryota</taxon>
        <taxon>Sar</taxon>
        <taxon>Stramenopiles</taxon>
        <taxon>Oomycota</taxon>
        <taxon>Saprolegniomycetes</taxon>
        <taxon>Saprolegniales</taxon>
        <taxon>Verrucalvaceae</taxon>
        <taxon>Aphanomyces</taxon>
    </lineage>
</organism>
<evidence type="ECO:0000313" key="6">
    <source>
        <dbReference type="Proteomes" id="UP000265427"/>
    </source>
</evidence>
<name>A0A397AYP9_APHAT</name>
<dbReference type="SUPFAM" id="SSF50249">
    <property type="entry name" value="Nucleic acid-binding proteins"/>
    <property type="match status" value="1"/>
</dbReference>
<comment type="caution">
    <text evidence="5">The sequence shown here is derived from an EMBL/GenBank/DDBJ whole genome shotgun (WGS) entry which is preliminary data.</text>
</comment>
<dbReference type="GO" id="GO:0071034">
    <property type="term" value="P:CUT catabolic process"/>
    <property type="evidence" value="ECO:0007669"/>
    <property type="project" value="TreeGrafter"/>
</dbReference>
<dbReference type="EMBL" id="QUSZ01005241">
    <property type="protein sequence ID" value="RHY10591.1"/>
    <property type="molecule type" value="Genomic_DNA"/>
</dbReference>
<sequence length="410" mass="44764">MAEEFLLTAEKSIDLAFKTRTCLPGDDITQHFTNVTQKLRLGAGLVATTDNRVVCTNAGVLRYRPPNRYWLDFNHKRYTPALDDGVVGMVVDRNAEFYRVDIGGSCVSPSFATLGMLAFDGASKRNRPNMQPGSLVYCRVVRAAKDLDACVTCEGTSVEWSTGQSLTPPTVAPTHLAKKDWMTGLAIYGELTGGYVFKASIGLAKSLVQDECAVLESLGRAIPFELAVGVNGVVWLNSKSSQDTILVANAILNSEGLTPAQCEAMVAKRDRESVEDSNGGGVEVKMSRLPNAGLGLFATTTFNAGDVVCVYRGQVLATADALKVADKSYLMRLGGGVYIDARTCIGVKARYINDCRSRGVHNVEFEKLPLLQKANVRATRYIHIGDEIYVDYGKWYWLAYNLSHPHDLIK</sequence>
<dbReference type="VEuPathDB" id="FungiDB:H257_18352"/>
<dbReference type="InterPro" id="IPR049469">
    <property type="entry name" value="RRP40_KH-I"/>
</dbReference>
<dbReference type="GO" id="GO:0000467">
    <property type="term" value="P:exonucleolytic trimming to generate mature 3'-end of 5.8S rRNA from tricistronic rRNA transcript (SSU-rRNA, 5.8S rRNA, LSU-rRNA)"/>
    <property type="evidence" value="ECO:0007669"/>
    <property type="project" value="TreeGrafter"/>
</dbReference>
<dbReference type="PROSITE" id="PS50280">
    <property type="entry name" value="SET"/>
    <property type="match status" value="1"/>
</dbReference>
<dbReference type="Gene3D" id="2.170.270.10">
    <property type="entry name" value="SET domain"/>
    <property type="match status" value="1"/>
</dbReference>
<dbReference type="Pfam" id="PF00856">
    <property type="entry name" value="SET"/>
    <property type="match status" value="1"/>
</dbReference>
<dbReference type="InterPro" id="IPR046341">
    <property type="entry name" value="SET_dom_sf"/>
</dbReference>
<gene>
    <name evidence="5" type="ORF">DYB36_001871</name>
</gene>
<feature type="domain" description="SET" evidence="4">
    <location>
        <begin position="280"/>
        <end position="393"/>
    </location>
</feature>
<dbReference type="FunFam" id="3.30.1370.10:FF:000038">
    <property type="entry name" value="exosome complex component RRP40"/>
    <property type="match status" value="1"/>
</dbReference>
<dbReference type="InterPro" id="IPR004088">
    <property type="entry name" value="KH_dom_type_1"/>
</dbReference>
<dbReference type="Gene3D" id="3.30.1370.10">
    <property type="entry name" value="K Homology domain, type 1"/>
    <property type="match status" value="1"/>
</dbReference>
<protein>
    <recommendedName>
        <fullName evidence="4">SET domain-containing protein</fullName>
    </recommendedName>
</protein>
<keyword evidence="3" id="KW-0694">RNA-binding</keyword>
<dbReference type="Pfam" id="PF21262">
    <property type="entry name" value="RRP40_S1"/>
    <property type="match status" value="1"/>
</dbReference>
<keyword evidence="2" id="KW-0271">Exosome</keyword>
<accession>A0A397AYP9</accession>
<dbReference type="Proteomes" id="UP000265427">
    <property type="component" value="Unassembled WGS sequence"/>
</dbReference>
<dbReference type="Gene3D" id="2.40.50.100">
    <property type="match status" value="1"/>
</dbReference>
<dbReference type="GO" id="GO:0000176">
    <property type="term" value="C:nuclear exosome (RNase complex)"/>
    <property type="evidence" value="ECO:0007669"/>
    <property type="project" value="TreeGrafter"/>
</dbReference>
<dbReference type="SUPFAM" id="SSF82199">
    <property type="entry name" value="SET domain"/>
    <property type="match status" value="1"/>
</dbReference>
<evidence type="ECO:0000256" key="3">
    <source>
        <dbReference type="ARBA" id="ARBA00022884"/>
    </source>
</evidence>
<dbReference type="GO" id="GO:0071038">
    <property type="term" value="P:TRAMP-dependent tRNA surveillance pathway"/>
    <property type="evidence" value="ECO:0007669"/>
    <property type="project" value="TreeGrafter"/>
</dbReference>
<dbReference type="SUPFAM" id="SSF110324">
    <property type="entry name" value="Ribosomal L27 protein-like"/>
    <property type="match status" value="1"/>
</dbReference>
<evidence type="ECO:0000256" key="1">
    <source>
        <dbReference type="ARBA" id="ARBA00004123"/>
    </source>
</evidence>
<dbReference type="InterPro" id="IPR026699">
    <property type="entry name" value="Exosome_RNA_bind1/RRP40/RRP4"/>
</dbReference>
<dbReference type="InterPro" id="IPR012340">
    <property type="entry name" value="NA-bd_OB-fold"/>
</dbReference>
<dbReference type="GO" id="GO:0071051">
    <property type="term" value="P:poly(A)-dependent snoRNA 3'-end processing"/>
    <property type="evidence" value="ECO:0007669"/>
    <property type="project" value="TreeGrafter"/>
</dbReference>
<dbReference type="CDD" id="cd22526">
    <property type="entry name" value="KH-I_Rrp40"/>
    <property type="match status" value="1"/>
</dbReference>
<dbReference type="Pfam" id="PF18311">
    <property type="entry name" value="Rrp40_N"/>
    <property type="match status" value="1"/>
</dbReference>
<dbReference type="InterPro" id="IPR001214">
    <property type="entry name" value="SET_dom"/>
</dbReference>
<evidence type="ECO:0000313" key="5">
    <source>
        <dbReference type="EMBL" id="RHY10591.1"/>
    </source>
</evidence>
<dbReference type="AlphaFoldDB" id="A0A397AYP9"/>
<dbReference type="InterPro" id="IPR036612">
    <property type="entry name" value="KH_dom_type_1_sf"/>
</dbReference>
<evidence type="ECO:0000256" key="2">
    <source>
        <dbReference type="ARBA" id="ARBA00022835"/>
    </source>
</evidence>
<evidence type="ECO:0000259" key="4">
    <source>
        <dbReference type="PROSITE" id="PS50280"/>
    </source>
</evidence>
<dbReference type="Gene3D" id="2.40.50.140">
    <property type="entry name" value="Nucleic acid-binding proteins"/>
    <property type="match status" value="1"/>
</dbReference>
<dbReference type="GO" id="GO:0000177">
    <property type="term" value="C:cytoplasmic exosome (RNase complex)"/>
    <property type="evidence" value="ECO:0007669"/>
    <property type="project" value="TreeGrafter"/>
</dbReference>
<dbReference type="Pfam" id="PF15985">
    <property type="entry name" value="KH_6"/>
    <property type="match status" value="1"/>
</dbReference>
<comment type="subcellular location">
    <subcellularLocation>
        <location evidence="1">Nucleus</location>
    </subcellularLocation>
</comment>
<dbReference type="GO" id="GO:0003723">
    <property type="term" value="F:RNA binding"/>
    <property type="evidence" value="ECO:0007669"/>
    <property type="project" value="UniProtKB-KW"/>
</dbReference>
<dbReference type="PANTHER" id="PTHR21321:SF1">
    <property type="entry name" value="EXOSOME COMPLEX COMPONENT RRP40"/>
    <property type="match status" value="1"/>
</dbReference>
<reference evidence="5 6" key="1">
    <citation type="submission" date="2018-08" db="EMBL/GenBank/DDBJ databases">
        <title>Aphanomyces genome sequencing and annotation.</title>
        <authorList>
            <person name="Minardi D."/>
            <person name="Oidtmann B."/>
            <person name="Van Der Giezen M."/>
            <person name="Studholme D.J."/>
        </authorList>
    </citation>
    <scope>NUCLEOTIDE SEQUENCE [LARGE SCALE GENOMIC DNA]</scope>
    <source>
        <strain evidence="5 6">Kv</strain>
    </source>
</reference>
<dbReference type="SMART" id="SM00317">
    <property type="entry name" value="SET"/>
    <property type="match status" value="1"/>
</dbReference>
<dbReference type="InterPro" id="IPR041054">
    <property type="entry name" value="Rrp40_N_euk"/>
</dbReference>
<dbReference type="PANTHER" id="PTHR21321">
    <property type="entry name" value="PNAS-3 RELATED"/>
    <property type="match status" value="1"/>
</dbReference>
<dbReference type="GO" id="GO:0034475">
    <property type="term" value="P:U4 snRNA 3'-end processing"/>
    <property type="evidence" value="ECO:0007669"/>
    <property type="project" value="TreeGrafter"/>
</dbReference>
<dbReference type="GO" id="GO:0071035">
    <property type="term" value="P:nuclear polyadenylation-dependent rRNA catabolic process"/>
    <property type="evidence" value="ECO:0007669"/>
    <property type="project" value="TreeGrafter"/>
</dbReference>
<proteinExistence type="predicted"/>
<dbReference type="SUPFAM" id="SSF54791">
    <property type="entry name" value="Eukaryotic type KH-domain (KH-domain type I)"/>
    <property type="match status" value="1"/>
</dbReference>